<gene>
    <name evidence="17" type="ORF">PV328_001810</name>
</gene>
<evidence type="ECO:0000256" key="15">
    <source>
        <dbReference type="SAM" id="Phobius"/>
    </source>
</evidence>
<comment type="pathway">
    <text evidence="2">Lipid metabolism; sphingolipid metabolism.</text>
</comment>
<keyword evidence="10" id="KW-0443">Lipid metabolism</keyword>
<dbReference type="PANTHER" id="PTHR43550:SF3">
    <property type="entry name" value="3-KETODIHYDROSPHINGOSINE REDUCTASE"/>
    <property type="match status" value="1"/>
</dbReference>
<keyword evidence="18" id="KW-1185">Reference proteome</keyword>
<comment type="catalytic activity">
    <reaction evidence="13">
        <text>sphinganine + NADP(+) = 3-oxosphinganine + NADPH + H(+)</text>
        <dbReference type="Rhea" id="RHEA:22640"/>
        <dbReference type="ChEBI" id="CHEBI:15378"/>
        <dbReference type="ChEBI" id="CHEBI:57783"/>
        <dbReference type="ChEBI" id="CHEBI:57817"/>
        <dbReference type="ChEBI" id="CHEBI:58299"/>
        <dbReference type="ChEBI" id="CHEBI:58349"/>
        <dbReference type="EC" id="1.1.1.102"/>
    </reaction>
    <physiologicalReaction direction="right-to-left" evidence="13">
        <dbReference type="Rhea" id="RHEA:22642"/>
    </physiologicalReaction>
</comment>
<dbReference type="InterPro" id="IPR002347">
    <property type="entry name" value="SDR_fam"/>
</dbReference>
<dbReference type="GO" id="GO:0005789">
    <property type="term" value="C:endoplasmic reticulum membrane"/>
    <property type="evidence" value="ECO:0007669"/>
    <property type="project" value="TreeGrafter"/>
</dbReference>
<dbReference type="SUPFAM" id="SSF51735">
    <property type="entry name" value="NAD(P)-binding Rossmann-fold domains"/>
    <property type="match status" value="1"/>
</dbReference>
<keyword evidence="5" id="KW-0547">Nucleotide-binding</keyword>
<dbReference type="InterPro" id="IPR036291">
    <property type="entry name" value="NAD(P)-bd_dom_sf"/>
</dbReference>
<dbReference type="GO" id="GO:0000166">
    <property type="term" value="F:nucleotide binding"/>
    <property type="evidence" value="ECO:0007669"/>
    <property type="project" value="UniProtKB-KW"/>
</dbReference>
<evidence type="ECO:0000256" key="13">
    <source>
        <dbReference type="ARBA" id="ARBA00048930"/>
    </source>
</evidence>
<dbReference type="PANTHER" id="PTHR43550">
    <property type="entry name" value="3-KETODIHYDROSPHINGOSINE REDUCTASE"/>
    <property type="match status" value="1"/>
</dbReference>
<dbReference type="PRINTS" id="PR00080">
    <property type="entry name" value="SDRFAMILY"/>
</dbReference>
<dbReference type="GO" id="GO:0006666">
    <property type="term" value="P:3-keto-sphinganine metabolic process"/>
    <property type="evidence" value="ECO:0007669"/>
    <property type="project" value="InterPro"/>
</dbReference>
<keyword evidence="15" id="KW-0812">Transmembrane</keyword>
<comment type="pathway">
    <text evidence="3">Sphingolipid metabolism.</text>
</comment>
<dbReference type="AlphaFoldDB" id="A0AA39FZ12"/>
<reference evidence="17" key="1">
    <citation type="journal article" date="2023" name="bioRxiv">
        <title>Scaffold-level genome assemblies of two parasitoid biocontrol wasps reveal the parthenogenesis mechanism and an associated novel virus.</title>
        <authorList>
            <person name="Inwood S."/>
            <person name="Skelly J."/>
            <person name="Guhlin J."/>
            <person name="Harrop T."/>
            <person name="Goldson S."/>
            <person name="Dearden P."/>
        </authorList>
    </citation>
    <scope>NUCLEOTIDE SEQUENCE</scope>
    <source>
        <strain evidence="17">Irish</strain>
        <tissue evidence="17">Whole body</tissue>
    </source>
</reference>
<proteinExistence type="inferred from homology"/>
<comment type="subcellular location">
    <subcellularLocation>
        <location evidence="1">Endoplasmic reticulum</location>
    </subcellularLocation>
</comment>
<dbReference type="FunFam" id="3.40.50.720:FF:000165">
    <property type="entry name" value="3-ketodihydrosphingosine reductase"/>
    <property type="match status" value="1"/>
</dbReference>
<evidence type="ECO:0000256" key="14">
    <source>
        <dbReference type="RuleBase" id="RU000363"/>
    </source>
</evidence>
<keyword evidence="15" id="KW-1133">Transmembrane helix</keyword>
<dbReference type="Pfam" id="PF00106">
    <property type="entry name" value="adh_short"/>
    <property type="match status" value="1"/>
</dbReference>
<evidence type="ECO:0000256" key="3">
    <source>
        <dbReference type="ARBA" id="ARBA00004991"/>
    </source>
</evidence>
<evidence type="ECO:0000256" key="4">
    <source>
        <dbReference type="ARBA" id="ARBA00006484"/>
    </source>
</evidence>
<dbReference type="InterPro" id="IPR020904">
    <property type="entry name" value="Sc_DH/Rdtase_CS"/>
</dbReference>
<name>A0AA39FZ12_9HYME</name>
<organism evidence="17 18">
    <name type="scientific">Microctonus aethiopoides</name>
    <dbReference type="NCBI Taxonomy" id="144406"/>
    <lineage>
        <taxon>Eukaryota</taxon>
        <taxon>Metazoa</taxon>
        <taxon>Ecdysozoa</taxon>
        <taxon>Arthropoda</taxon>
        <taxon>Hexapoda</taxon>
        <taxon>Insecta</taxon>
        <taxon>Pterygota</taxon>
        <taxon>Neoptera</taxon>
        <taxon>Endopterygota</taxon>
        <taxon>Hymenoptera</taxon>
        <taxon>Apocrita</taxon>
        <taxon>Ichneumonoidea</taxon>
        <taxon>Braconidae</taxon>
        <taxon>Euphorinae</taxon>
        <taxon>Microctonus</taxon>
    </lineage>
</organism>
<dbReference type="EMBL" id="JAQQBS010000001">
    <property type="protein sequence ID" value="KAK0177799.1"/>
    <property type="molecule type" value="Genomic_DNA"/>
</dbReference>
<keyword evidence="9" id="KW-0560">Oxidoreductase</keyword>
<evidence type="ECO:0000256" key="12">
    <source>
        <dbReference type="ARBA" id="ARBA00044737"/>
    </source>
</evidence>
<evidence type="ECO:0000313" key="17">
    <source>
        <dbReference type="EMBL" id="KAK0177799.1"/>
    </source>
</evidence>
<feature type="transmembrane region" description="Helical" evidence="15">
    <location>
        <begin position="171"/>
        <end position="190"/>
    </location>
</feature>
<accession>A0AA39FZ12</accession>
<dbReference type="InterPro" id="IPR057326">
    <property type="entry name" value="KR_dom"/>
</dbReference>
<keyword evidence="15" id="KW-0472">Membrane</keyword>
<reference evidence="17" key="2">
    <citation type="submission" date="2023-03" db="EMBL/GenBank/DDBJ databases">
        <authorList>
            <person name="Inwood S.N."/>
            <person name="Skelly J.G."/>
            <person name="Guhlin J."/>
            <person name="Harrop T.W.R."/>
            <person name="Goldson S.G."/>
            <person name="Dearden P.K."/>
        </authorList>
    </citation>
    <scope>NUCLEOTIDE SEQUENCE</scope>
    <source>
        <strain evidence="17">Irish</strain>
        <tissue evidence="17">Whole body</tissue>
    </source>
</reference>
<protein>
    <recommendedName>
        <fullName evidence="11">3-dehydrosphinganine reductase</fullName>
        <ecNumber evidence="11">1.1.1.102</ecNumber>
    </recommendedName>
</protein>
<keyword evidence="8" id="KW-0746">Sphingolipid metabolism</keyword>
<evidence type="ECO:0000256" key="11">
    <source>
        <dbReference type="ARBA" id="ARBA00026112"/>
    </source>
</evidence>
<evidence type="ECO:0000256" key="10">
    <source>
        <dbReference type="ARBA" id="ARBA00023098"/>
    </source>
</evidence>
<dbReference type="InterPro" id="IPR045022">
    <property type="entry name" value="KDSR-like"/>
</dbReference>
<comment type="function">
    <text evidence="12">Catalyzes the reduction of 3'-oxosphinganine (3-ketodihydrosphingosine/KDS) to sphinganine (dihydrosphingosine/DHS), the second step of de novo sphingolipid biosynthesis.</text>
</comment>
<evidence type="ECO:0000256" key="1">
    <source>
        <dbReference type="ARBA" id="ARBA00004240"/>
    </source>
</evidence>
<dbReference type="PROSITE" id="PS00061">
    <property type="entry name" value="ADH_SHORT"/>
    <property type="match status" value="1"/>
</dbReference>
<comment type="caution">
    <text evidence="17">The sequence shown here is derived from an EMBL/GenBank/DDBJ whole genome shotgun (WGS) entry which is preliminary data.</text>
</comment>
<evidence type="ECO:0000256" key="6">
    <source>
        <dbReference type="ARBA" id="ARBA00022824"/>
    </source>
</evidence>
<evidence type="ECO:0000259" key="16">
    <source>
        <dbReference type="SMART" id="SM00822"/>
    </source>
</evidence>
<comment type="similarity">
    <text evidence="4 14">Belongs to the short-chain dehydrogenases/reductases (SDR) family.</text>
</comment>
<feature type="transmembrane region" description="Helical" evidence="15">
    <location>
        <begin position="294"/>
        <end position="314"/>
    </location>
</feature>
<sequence length="333" mass="36097">MAVIFGIILIVFVLVIVALLAKHFFFRQPLKNIEGKHVVVTGGSSGIGKSVAVLAAQNGAHVTIIARNIQNLEKARDEIINACKSRDVQKVSYLSMNLADNYESVERALLDVEKSVGPIYMLVNCAGTAICGKIEDTTTENLKWMTNLNFIGTYHCIKAVVPRMKNANDGIVVITSSLGALSGIFGLSAYCSTKFALRGLAESLAMELNIHNISVTLSMPPDTDTPGFAIEELSKPLETKLISGSAGLVHPDVVAKQLFEDALAGRFYSTVGFESFILSNLCAGFSPFSSFSELILQSILMGPLRLVGAAYLVSFQRIIRNTMKTRNENKKSE</sequence>
<evidence type="ECO:0000256" key="9">
    <source>
        <dbReference type="ARBA" id="ARBA00023002"/>
    </source>
</evidence>
<keyword evidence="6" id="KW-0256">Endoplasmic reticulum</keyword>
<keyword evidence="7" id="KW-0521">NADP</keyword>
<dbReference type="PRINTS" id="PR00081">
    <property type="entry name" value="GDHRDH"/>
</dbReference>
<dbReference type="GO" id="GO:0047560">
    <property type="term" value="F:3-dehydrosphinganine reductase activity"/>
    <property type="evidence" value="ECO:0007669"/>
    <property type="project" value="UniProtKB-EC"/>
</dbReference>
<dbReference type="Gene3D" id="3.40.50.720">
    <property type="entry name" value="NAD(P)-binding Rossmann-like Domain"/>
    <property type="match status" value="1"/>
</dbReference>
<evidence type="ECO:0000256" key="5">
    <source>
        <dbReference type="ARBA" id="ARBA00022741"/>
    </source>
</evidence>
<evidence type="ECO:0000313" key="18">
    <source>
        <dbReference type="Proteomes" id="UP001168990"/>
    </source>
</evidence>
<evidence type="ECO:0000256" key="7">
    <source>
        <dbReference type="ARBA" id="ARBA00022857"/>
    </source>
</evidence>
<dbReference type="SMART" id="SM00822">
    <property type="entry name" value="PKS_KR"/>
    <property type="match status" value="1"/>
</dbReference>
<dbReference type="EC" id="1.1.1.102" evidence="11"/>
<evidence type="ECO:0000256" key="2">
    <source>
        <dbReference type="ARBA" id="ARBA00004760"/>
    </source>
</evidence>
<dbReference type="CDD" id="cd08939">
    <property type="entry name" value="KDSR-like_SDR_c"/>
    <property type="match status" value="1"/>
</dbReference>
<dbReference type="GO" id="GO:0030148">
    <property type="term" value="P:sphingolipid biosynthetic process"/>
    <property type="evidence" value="ECO:0007669"/>
    <property type="project" value="InterPro"/>
</dbReference>
<dbReference type="Proteomes" id="UP001168990">
    <property type="component" value="Unassembled WGS sequence"/>
</dbReference>
<feature type="transmembrane region" description="Helical" evidence="15">
    <location>
        <begin position="6"/>
        <end position="26"/>
    </location>
</feature>
<evidence type="ECO:0000256" key="8">
    <source>
        <dbReference type="ARBA" id="ARBA00022919"/>
    </source>
</evidence>
<feature type="domain" description="Ketoreductase" evidence="16">
    <location>
        <begin position="36"/>
        <end position="216"/>
    </location>
</feature>